<keyword evidence="7" id="KW-1185">Reference proteome</keyword>
<sequence>MGRGRLPLTALRSFEAAGRLLSFSRAAEELFVSQAAISRQVRELEQSVGRPLFERLHRRVELTEAGRMLLGQLTASFDDIERRMAEVIGSPSETLLRISVEPTFAAALLVPRLNAFRAQYPDIDVVIDASTGLAEFGTGEAEIAIRHSTVTTSWPRTQSHHLFDVTMSPVMIPALAASAPLHSPADLGRFTLLHETSRDAWARWFTAAGLPELAHQRGPLFPDGAVVMQAARLGHGVALGDMVLDAADLRDGTLVRPFDLNVDCGAYFLVAPDFERLSPAARWFAEWLLATLDLGTL</sequence>
<protein>
    <submittedName>
        <fullName evidence="6">LysR family transcriptional regulator, glycine cleavage system transcriptional activator</fullName>
    </submittedName>
</protein>
<dbReference type="Gene3D" id="3.40.190.10">
    <property type="entry name" value="Periplasmic binding protein-like II"/>
    <property type="match status" value="2"/>
</dbReference>
<name>A0A1X7P343_9HYPH</name>
<dbReference type="GO" id="GO:0043565">
    <property type="term" value="F:sequence-specific DNA binding"/>
    <property type="evidence" value="ECO:0007669"/>
    <property type="project" value="TreeGrafter"/>
</dbReference>
<dbReference type="SUPFAM" id="SSF46785">
    <property type="entry name" value="Winged helix' DNA-binding domain"/>
    <property type="match status" value="1"/>
</dbReference>
<dbReference type="OrthoDB" id="9807765at2"/>
<gene>
    <name evidence="6" type="ORF">SAMN02982922_3173</name>
</gene>
<keyword evidence="3" id="KW-0238">DNA-binding</keyword>
<evidence type="ECO:0000256" key="2">
    <source>
        <dbReference type="ARBA" id="ARBA00023015"/>
    </source>
</evidence>
<evidence type="ECO:0000313" key="7">
    <source>
        <dbReference type="Proteomes" id="UP000193083"/>
    </source>
</evidence>
<keyword evidence="2" id="KW-0805">Transcription regulation</keyword>
<dbReference type="InterPro" id="IPR058163">
    <property type="entry name" value="LysR-type_TF_proteobact-type"/>
</dbReference>
<dbReference type="PANTHER" id="PTHR30537:SF74">
    <property type="entry name" value="HTH-TYPE TRANSCRIPTIONAL REGULATOR TRPI"/>
    <property type="match status" value="1"/>
</dbReference>
<dbReference type="PRINTS" id="PR00039">
    <property type="entry name" value="HTHLYSR"/>
</dbReference>
<dbReference type="Proteomes" id="UP000193083">
    <property type="component" value="Unassembled WGS sequence"/>
</dbReference>
<dbReference type="RefSeq" id="WP_085465031.1">
    <property type="nucleotide sequence ID" value="NZ_FXBL01000004.1"/>
</dbReference>
<accession>A0A1X7P343</accession>
<dbReference type="GO" id="GO:0003700">
    <property type="term" value="F:DNA-binding transcription factor activity"/>
    <property type="evidence" value="ECO:0007669"/>
    <property type="project" value="InterPro"/>
</dbReference>
<evidence type="ECO:0000256" key="1">
    <source>
        <dbReference type="ARBA" id="ARBA00009437"/>
    </source>
</evidence>
<evidence type="ECO:0000256" key="4">
    <source>
        <dbReference type="ARBA" id="ARBA00023163"/>
    </source>
</evidence>
<dbReference type="Pfam" id="PF00126">
    <property type="entry name" value="HTH_1"/>
    <property type="match status" value="1"/>
</dbReference>
<dbReference type="InterPro" id="IPR036390">
    <property type="entry name" value="WH_DNA-bd_sf"/>
</dbReference>
<evidence type="ECO:0000313" key="6">
    <source>
        <dbReference type="EMBL" id="SMH45227.1"/>
    </source>
</evidence>
<dbReference type="InterPro" id="IPR000847">
    <property type="entry name" value="LysR_HTH_N"/>
</dbReference>
<reference evidence="6 7" key="1">
    <citation type="submission" date="2017-04" db="EMBL/GenBank/DDBJ databases">
        <authorList>
            <person name="Afonso C.L."/>
            <person name="Miller P.J."/>
            <person name="Scott M.A."/>
            <person name="Spackman E."/>
            <person name="Goraichik I."/>
            <person name="Dimitrov K.M."/>
            <person name="Suarez D.L."/>
            <person name="Swayne D.E."/>
        </authorList>
    </citation>
    <scope>NUCLEOTIDE SEQUENCE [LARGE SCALE GENOMIC DNA]</scope>
    <source>
        <strain evidence="6 7">B5P</strain>
    </source>
</reference>
<dbReference type="Gene3D" id="1.10.10.10">
    <property type="entry name" value="Winged helix-like DNA-binding domain superfamily/Winged helix DNA-binding domain"/>
    <property type="match status" value="1"/>
</dbReference>
<comment type="similarity">
    <text evidence="1">Belongs to the LysR transcriptional regulatory family.</text>
</comment>
<dbReference type="CDD" id="cd08432">
    <property type="entry name" value="PBP2_GcdR_TrpI_HvrB_AmpR_like"/>
    <property type="match status" value="1"/>
</dbReference>
<feature type="domain" description="HTH lysR-type" evidence="5">
    <location>
        <begin position="6"/>
        <end position="63"/>
    </location>
</feature>
<dbReference type="FunFam" id="1.10.10.10:FF:000038">
    <property type="entry name" value="Glycine cleavage system transcriptional activator"/>
    <property type="match status" value="1"/>
</dbReference>
<dbReference type="SUPFAM" id="SSF53850">
    <property type="entry name" value="Periplasmic binding protein-like II"/>
    <property type="match status" value="1"/>
</dbReference>
<dbReference type="EMBL" id="FXBL01000004">
    <property type="protein sequence ID" value="SMH45227.1"/>
    <property type="molecule type" value="Genomic_DNA"/>
</dbReference>
<dbReference type="Pfam" id="PF03466">
    <property type="entry name" value="LysR_substrate"/>
    <property type="match status" value="1"/>
</dbReference>
<dbReference type="GO" id="GO:0006351">
    <property type="term" value="P:DNA-templated transcription"/>
    <property type="evidence" value="ECO:0007669"/>
    <property type="project" value="TreeGrafter"/>
</dbReference>
<keyword evidence="4" id="KW-0804">Transcription</keyword>
<dbReference type="InterPro" id="IPR036388">
    <property type="entry name" value="WH-like_DNA-bd_sf"/>
</dbReference>
<evidence type="ECO:0000259" key="5">
    <source>
        <dbReference type="PROSITE" id="PS50931"/>
    </source>
</evidence>
<organism evidence="6 7">
    <name type="scientific">Mesorhizobium australicum</name>
    <dbReference type="NCBI Taxonomy" id="536018"/>
    <lineage>
        <taxon>Bacteria</taxon>
        <taxon>Pseudomonadati</taxon>
        <taxon>Pseudomonadota</taxon>
        <taxon>Alphaproteobacteria</taxon>
        <taxon>Hyphomicrobiales</taxon>
        <taxon>Phyllobacteriaceae</taxon>
        <taxon>Mesorhizobium</taxon>
    </lineage>
</organism>
<dbReference type="AlphaFoldDB" id="A0A1X7P343"/>
<dbReference type="PROSITE" id="PS50931">
    <property type="entry name" value="HTH_LYSR"/>
    <property type="match status" value="1"/>
</dbReference>
<proteinExistence type="inferred from homology"/>
<dbReference type="InterPro" id="IPR005119">
    <property type="entry name" value="LysR_subst-bd"/>
</dbReference>
<evidence type="ECO:0000256" key="3">
    <source>
        <dbReference type="ARBA" id="ARBA00023125"/>
    </source>
</evidence>
<dbReference type="PANTHER" id="PTHR30537">
    <property type="entry name" value="HTH-TYPE TRANSCRIPTIONAL REGULATOR"/>
    <property type="match status" value="1"/>
</dbReference>